<dbReference type="GO" id="GO:0003700">
    <property type="term" value="F:DNA-binding transcription factor activity"/>
    <property type="evidence" value="ECO:0007669"/>
    <property type="project" value="InterPro"/>
</dbReference>
<evidence type="ECO:0000256" key="1">
    <source>
        <dbReference type="ARBA" id="ARBA00023015"/>
    </source>
</evidence>
<reference evidence="5 6" key="1">
    <citation type="submission" date="2019-07" db="EMBL/GenBank/DDBJ databases">
        <title>Novel species of Flavobacterium.</title>
        <authorList>
            <person name="Liu Q."/>
            <person name="Xin Y.-H."/>
        </authorList>
    </citation>
    <scope>NUCLEOTIDE SEQUENCE [LARGE SCALE GENOMIC DNA]</scope>
    <source>
        <strain evidence="5 6">LB1R34</strain>
    </source>
</reference>
<dbReference type="PROSITE" id="PS01124">
    <property type="entry name" value="HTH_ARAC_FAMILY_2"/>
    <property type="match status" value="1"/>
</dbReference>
<dbReference type="OrthoDB" id="1156172at2"/>
<evidence type="ECO:0000313" key="6">
    <source>
        <dbReference type="Proteomes" id="UP000316371"/>
    </source>
</evidence>
<feature type="domain" description="HTH araC/xylS-type" evidence="4">
    <location>
        <begin position="255"/>
        <end position="353"/>
    </location>
</feature>
<evidence type="ECO:0000259" key="4">
    <source>
        <dbReference type="PROSITE" id="PS01124"/>
    </source>
</evidence>
<name>A0A553EAX8_9FLAO</name>
<dbReference type="InterPro" id="IPR009057">
    <property type="entry name" value="Homeodomain-like_sf"/>
</dbReference>
<keyword evidence="2" id="KW-0238">DNA-binding</keyword>
<evidence type="ECO:0000256" key="2">
    <source>
        <dbReference type="ARBA" id="ARBA00023125"/>
    </source>
</evidence>
<evidence type="ECO:0000313" key="5">
    <source>
        <dbReference type="EMBL" id="TRX42180.1"/>
    </source>
</evidence>
<dbReference type="PRINTS" id="PR00032">
    <property type="entry name" value="HTHARAC"/>
</dbReference>
<dbReference type="Pfam" id="PF12833">
    <property type="entry name" value="HTH_18"/>
    <property type="match status" value="1"/>
</dbReference>
<evidence type="ECO:0000256" key="3">
    <source>
        <dbReference type="ARBA" id="ARBA00023163"/>
    </source>
</evidence>
<dbReference type="Proteomes" id="UP000316371">
    <property type="component" value="Unassembled WGS sequence"/>
</dbReference>
<dbReference type="InterPro" id="IPR020449">
    <property type="entry name" value="Tscrpt_reg_AraC-type_HTH"/>
</dbReference>
<dbReference type="SMART" id="SM00342">
    <property type="entry name" value="HTH_ARAC"/>
    <property type="match status" value="1"/>
</dbReference>
<dbReference type="EMBL" id="VJZT01000002">
    <property type="protein sequence ID" value="TRX42180.1"/>
    <property type="molecule type" value="Genomic_DNA"/>
</dbReference>
<dbReference type="SUPFAM" id="SSF46689">
    <property type="entry name" value="Homeodomain-like"/>
    <property type="match status" value="1"/>
</dbReference>
<gene>
    <name evidence="5" type="ORF">FNW21_02625</name>
</gene>
<dbReference type="AlphaFoldDB" id="A0A553EAX8"/>
<proteinExistence type="predicted"/>
<comment type="caution">
    <text evidence="5">The sequence shown here is derived from an EMBL/GenBank/DDBJ whole genome shotgun (WGS) entry which is preliminary data.</text>
</comment>
<keyword evidence="3" id="KW-0804">Transcription</keyword>
<sequence length="353" mass="40727">MTKSKWDLFVAKYLFMFKDGFFELPYLANSPQIMVDSLIKNPVSNHKLLEQGIFSNNLFCKGTMYYREMEDNFWLLTSHIEIKKNIIAKSIYDENFASEFYILTFSVFEHEFPVKNATGQNIKITNTCWTLSKPKTEVQTYFYQTTKGKFYNLVFDKKWADETILIKNSAHNTTFQAFLDGKTGSFTWSNRTPEANEVAKIVSEIILSEKDGVFHIQELRKNCLTLIDYFVDNVFDDNRIAENVSLSNLNYAKIAKAEKMISLNLSVPFVGVEEIASEVMMSPTKLKTYFKTVFGYSMLQYHKEQNMLLAMQLVQNSTALINVIAAITGYDSASKFAATFKKRFGKLPSEFRN</sequence>
<dbReference type="InterPro" id="IPR018060">
    <property type="entry name" value="HTH_AraC"/>
</dbReference>
<organism evidence="5 6">
    <name type="scientific">Flavobacterium restrictum</name>
    <dbReference type="NCBI Taxonomy" id="2594428"/>
    <lineage>
        <taxon>Bacteria</taxon>
        <taxon>Pseudomonadati</taxon>
        <taxon>Bacteroidota</taxon>
        <taxon>Flavobacteriia</taxon>
        <taxon>Flavobacteriales</taxon>
        <taxon>Flavobacteriaceae</taxon>
        <taxon>Flavobacterium</taxon>
    </lineage>
</organism>
<accession>A0A553EAX8</accession>
<keyword evidence="1" id="KW-0805">Transcription regulation</keyword>
<dbReference type="PANTHER" id="PTHR47893:SF1">
    <property type="entry name" value="REGULATORY PROTEIN PCHR"/>
    <property type="match status" value="1"/>
</dbReference>
<dbReference type="InterPro" id="IPR053142">
    <property type="entry name" value="PchR_regulatory_protein"/>
</dbReference>
<dbReference type="Gene3D" id="1.10.10.60">
    <property type="entry name" value="Homeodomain-like"/>
    <property type="match status" value="1"/>
</dbReference>
<keyword evidence="6" id="KW-1185">Reference proteome</keyword>
<dbReference type="RefSeq" id="WP_144255190.1">
    <property type="nucleotide sequence ID" value="NZ_VJZT01000002.1"/>
</dbReference>
<dbReference type="PANTHER" id="PTHR47893">
    <property type="entry name" value="REGULATORY PROTEIN PCHR"/>
    <property type="match status" value="1"/>
</dbReference>
<dbReference type="GO" id="GO:0043565">
    <property type="term" value="F:sequence-specific DNA binding"/>
    <property type="evidence" value="ECO:0007669"/>
    <property type="project" value="InterPro"/>
</dbReference>
<protein>
    <submittedName>
        <fullName evidence="5">Helix-turn-helix transcriptional regulator</fullName>
    </submittedName>
</protein>